<accession>A0A0A6XBM4</accession>
<proteinExistence type="predicted"/>
<evidence type="ECO:0000313" key="3">
    <source>
        <dbReference type="Proteomes" id="UP000054537"/>
    </source>
</evidence>
<dbReference type="OrthoDB" id="3252095at2"/>
<feature type="domain" description="DUF4097" evidence="1">
    <location>
        <begin position="18"/>
        <end position="218"/>
    </location>
</feature>
<evidence type="ECO:0000259" key="1">
    <source>
        <dbReference type="Pfam" id="PF13349"/>
    </source>
</evidence>
<dbReference type="EMBL" id="JRTT01000010">
    <property type="protein sequence ID" value="KHD77512.1"/>
    <property type="molecule type" value="Genomic_DNA"/>
</dbReference>
<reference evidence="2 3" key="1">
    <citation type="submission" date="2014-10" db="EMBL/GenBank/DDBJ databases">
        <title>Draft genome sequence of Actinoplanes utahensis NRRL 12052.</title>
        <authorList>
            <person name="Velasco-Bucheli B."/>
            <person name="del Cerro C."/>
            <person name="Hormigo D."/>
            <person name="Garcia J.L."/>
            <person name="Acebal C."/>
            <person name="Arroyo M."/>
            <person name="de la Mata I."/>
        </authorList>
    </citation>
    <scope>NUCLEOTIDE SEQUENCE [LARGE SCALE GENOMIC DNA]</scope>
    <source>
        <strain evidence="2 3">NRRL 12052</strain>
    </source>
</reference>
<evidence type="ECO:0000313" key="2">
    <source>
        <dbReference type="EMBL" id="KHD77512.1"/>
    </source>
</evidence>
<comment type="caution">
    <text evidence="2">The sequence shown here is derived from an EMBL/GenBank/DDBJ whole genome shotgun (WGS) entry which is preliminary data.</text>
</comment>
<protein>
    <recommendedName>
        <fullName evidence="1">DUF4097 domain-containing protein</fullName>
    </recommendedName>
</protein>
<gene>
    <name evidence="2" type="ORF">MB27_10410</name>
</gene>
<organism evidence="2 3">
    <name type="scientific">Actinoplanes utahensis</name>
    <dbReference type="NCBI Taxonomy" id="1869"/>
    <lineage>
        <taxon>Bacteria</taxon>
        <taxon>Bacillati</taxon>
        <taxon>Actinomycetota</taxon>
        <taxon>Actinomycetes</taxon>
        <taxon>Micromonosporales</taxon>
        <taxon>Micromonosporaceae</taxon>
        <taxon>Actinoplanes</taxon>
    </lineage>
</organism>
<keyword evidence="3" id="KW-1185">Reference proteome</keyword>
<name>A0A0A6XBM4_ACTUT</name>
<dbReference type="Proteomes" id="UP000054537">
    <property type="component" value="Unassembled WGS sequence"/>
</dbReference>
<dbReference type="STRING" id="1869.MB27_10410"/>
<dbReference type="eggNOG" id="COG3595">
    <property type="taxonomic scope" value="Bacteria"/>
</dbReference>
<dbReference type="Pfam" id="PF13349">
    <property type="entry name" value="DUF4097"/>
    <property type="match status" value="1"/>
</dbReference>
<dbReference type="RefSeq" id="WP_043524021.1">
    <property type="nucleotide sequence ID" value="NZ_BAABKU010000015.1"/>
</dbReference>
<sequence length="222" mass="22743">MPNFNTPAAVAAVLDLPAGNIRIIAADRADSTVEVRPADAGKDRDVKAAEQVEIDYRDGVLRVTAPVRNQYFGASGAVEVTIQLPTGSRIEAKAATTDFRAVGRLGEVTVEAPQATVKIDEASGVRVTASAGDIAIGRLTGPAEISVEKGDIRIDEAVRGDLALTTTYGEVSVGVAAGVSATLDAGAAHGRVHNALRNTEGAGAPVTIKATNGYGDITARSL</sequence>
<dbReference type="AlphaFoldDB" id="A0A0A6XBM4"/>
<dbReference type="InterPro" id="IPR025164">
    <property type="entry name" value="Toastrack_DUF4097"/>
</dbReference>